<dbReference type="AlphaFoldDB" id="A0A3A1R1T1"/>
<feature type="transmembrane region" description="Helical" evidence="8">
    <location>
        <begin position="160"/>
        <end position="182"/>
    </location>
</feature>
<feature type="transmembrane region" description="Helical" evidence="8">
    <location>
        <begin position="246"/>
        <end position="265"/>
    </location>
</feature>
<comment type="caution">
    <text evidence="9">The sequence shown here is derived from an EMBL/GenBank/DDBJ whole genome shotgun (WGS) entry which is preliminary data.</text>
</comment>
<dbReference type="Proteomes" id="UP000265801">
    <property type="component" value="Unassembled WGS sequence"/>
</dbReference>
<evidence type="ECO:0000256" key="4">
    <source>
        <dbReference type="ARBA" id="ARBA00022475"/>
    </source>
</evidence>
<evidence type="ECO:0000256" key="5">
    <source>
        <dbReference type="ARBA" id="ARBA00022692"/>
    </source>
</evidence>
<dbReference type="PANTHER" id="PTHR21716">
    <property type="entry name" value="TRANSMEMBRANE PROTEIN"/>
    <property type="match status" value="1"/>
</dbReference>
<feature type="transmembrane region" description="Helical" evidence="8">
    <location>
        <begin position="69"/>
        <end position="89"/>
    </location>
</feature>
<dbReference type="RefSeq" id="WP_119546433.1">
    <property type="nucleotide sequence ID" value="NZ_QXIR01000009.1"/>
</dbReference>
<sequence length="359" mass="40264">MPEGKWFRRGYAIALILLIIYLGTLVDFIFRPVTVLITALFGPIVLGGIFYYLLRPLVNLLAKKMPKPFAILLLYLAVIGLITGVFFYVGPILQKQVNSLIDNTPQLIEKFRDTLLNLQQNEWVSRFQESDRFSLETITNRLTDYLNEAATTLGSNLMNIISTITNIIVLIILIPFVLYYMLKDGNKLPGKVLKLVPQKHENEGKKVLRDMDEALSSYIQGQVIVSFCVGVLVYIGYLIIGLDYSLVIAILTMLTNVIPFVGPFISSVPAVIVGFLQEPIMALWVIIVILVVQQIEGNLISPQVMGRKLDIHPLTIILLLVAAGQFAGFLGLLLAVPTYAILKVIFTHVYRFIKLRTNL</sequence>
<dbReference type="GO" id="GO:0005886">
    <property type="term" value="C:plasma membrane"/>
    <property type="evidence" value="ECO:0007669"/>
    <property type="project" value="UniProtKB-SubCell"/>
</dbReference>
<keyword evidence="5 8" id="KW-0812">Transmembrane</keyword>
<comment type="subcellular location">
    <subcellularLocation>
        <location evidence="1">Cell membrane</location>
        <topology evidence="1">Multi-pass membrane protein</topology>
    </subcellularLocation>
</comment>
<proteinExistence type="inferred from homology"/>
<evidence type="ECO:0000256" key="8">
    <source>
        <dbReference type="SAM" id="Phobius"/>
    </source>
</evidence>
<keyword evidence="4" id="KW-1003">Cell membrane</keyword>
<feature type="transmembrane region" description="Helical" evidence="8">
    <location>
        <begin position="215"/>
        <end position="240"/>
    </location>
</feature>
<keyword evidence="7 8" id="KW-0472">Membrane</keyword>
<gene>
    <name evidence="9" type="ORF">D3H55_08255</name>
</gene>
<dbReference type="GO" id="GO:0055085">
    <property type="term" value="P:transmembrane transport"/>
    <property type="evidence" value="ECO:0007669"/>
    <property type="project" value="TreeGrafter"/>
</dbReference>
<keyword evidence="3" id="KW-0813">Transport</keyword>
<evidence type="ECO:0000313" key="9">
    <source>
        <dbReference type="EMBL" id="RIW35031.1"/>
    </source>
</evidence>
<dbReference type="InterPro" id="IPR002549">
    <property type="entry name" value="AI-2E-like"/>
</dbReference>
<name>A0A3A1R1T1_9BACI</name>
<evidence type="ECO:0000256" key="2">
    <source>
        <dbReference type="ARBA" id="ARBA00009773"/>
    </source>
</evidence>
<reference evidence="9 10" key="1">
    <citation type="submission" date="2018-09" db="EMBL/GenBank/DDBJ databases">
        <title>Bacillus saliacetes sp. nov., isolated from Thai shrimp paste (Ka-pi).</title>
        <authorList>
            <person name="Daroonpunt R."/>
            <person name="Tanasupawat S."/>
            <person name="Yiamsombut S."/>
        </authorList>
    </citation>
    <scope>NUCLEOTIDE SEQUENCE [LARGE SCALE GENOMIC DNA]</scope>
    <source>
        <strain evidence="9 10">SKP7-4</strain>
    </source>
</reference>
<accession>A0A3A1R1T1</accession>
<feature type="transmembrane region" description="Helical" evidence="8">
    <location>
        <begin position="12"/>
        <end position="30"/>
    </location>
</feature>
<dbReference type="EMBL" id="QXIR01000009">
    <property type="protein sequence ID" value="RIW35031.1"/>
    <property type="molecule type" value="Genomic_DNA"/>
</dbReference>
<evidence type="ECO:0000256" key="3">
    <source>
        <dbReference type="ARBA" id="ARBA00022448"/>
    </source>
</evidence>
<evidence type="ECO:0000313" key="10">
    <source>
        <dbReference type="Proteomes" id="UP000265801"/>
    </source>
</evidence>
<feature type="transmembrane region" description="Helical" evidence="8">
    <location>
        <begin position="315"/>
        <end position="342"/>
    </location>
</feature>
<feature type="transmembrane region" description="Helical" evidence="8">
    <location>
        <begin position="36"/>
        <end position="57"/>
    </location>
</feature>
<evidence type="ECO:0000256" key="1">
    <source>
        <dbReference type="ARBA" id="ARBA00004651"/>
    </source>
</evidence>
<feature type="transmembrane region" description="Helical" evidence="8">
    <location>
        <begin position="272"/>
        <end position="295"/>
    </location>
</feature>
<dbReference type="PANTHER" id="PTHR21716:SF53">
    <property type="entry name" value="PERMEASE PERM-RELATED"/>
    <property type="match status" value="1"/>
</dbReference>
<dbReference type="OrthoDB" id="9793390at2"/>
<protein>
    <submittedName>
        <fullName evidence="9">AI-2E family transporter</fullName>
    </submittedName>
</protein>
<keyword evidence="6 8" id="KW-1133">Transmembrane helix</keyword>
<comment type="similarity">
    <text evidence="2">Belongs to the autoinducer-2 exporter (AI-2E) (TC 2.A.86) family.</text>
</comment>
<keyword evidence="10" id="KW-1185">Reference proteome</keyword>
<evidence type="ECO:0000256" key="7">
    <source>
        <dbReference type="ARBA" id="ARBA00023136"/>
    </source>
</evidence>
<dbReference type="Pfam" id="PF01594">
    <property type="entry name" value="AI-2E_transport"/>
    <property type="match status" value="1"/>
</dbReference>
<evidence type="ECO:0000256" key="6">
    <source>
        <dbReference type="ARBA" id="ARBA00022989"/>
    </source>
</evidence>
<organism evidence="9 10">
    <name type="scientific">Bacillus salacetis</name>
    <dbReference type="NCBI Taxonomy" id="2315464"/>
    <lineage>
        <taxon>Bacteria</taxon>
        <taxon>Bacillati</taxon>
        <taxon>Bacillota</taxon>
        <taxon>Bacilli</taxon>
        <taxon>Bacillales</taxon>
        <taxon>Bacillaceae</taxon>
        <taxon>Bacillus</taxon>
    </lineage>
</organism>